<name>A0A6L6IRZ0_9RHOB</name>
<dbReference type="Gene3D" id="3.90.470.20">
    <property type="entry name" value="4'-phosphopantetheinyl transferase domain"/>
    <property type="match status" value="1"/>
</dbReference>
<feature type="binding site" evidence="1">
    <location>
        <position position="49"/>
    </location>
    <ligand>
        <name>CoA</name>
        <dbReference type="ChEBI" id="CHEBI:57287"/>
    </ligand>
</feature>
<dbReference type="PANTHER" id="PTHR38096">
    <property type="entry name" value="ENTEROBACTIN SYNTHASE COMPONENT D"/>
    <property type="match status" value="1"/>
</dbReference>
<keyword evidence="2" id="KW-0479">Metal-binding</keyword>
<feature type="binding site" evidence="1">
    <location>
        <begin position="96"/>
        <end position="97"/>
    </location>
    <ligand>
        <name>CoA</name>
        <dbReference type="ChEBI" id="CHEBI:57287"/>
    </ligand>
</feature>
<feature type="binding site" evidence="1">
    <location>
        <position position="57"/>
    </location>
    <ligand>
        <name>CoA</name>
        <dbReference type="ChEBI" id="CHEBI:57287"/>
    </ligand>
</feature>
<keyword evidence="5" id="KW-1185">Reference proteome</keyword>
<feature type="domain" description="4'-phosphopantetheinyl transferase N-terminal" evidence="3">
    <location>
        <begin position="38"/>
        <end position="107"/>
    </location>
</feature>
<dbReference type="SUPFAM" id="SSF56214">
    <property type="entry name" value="4'-phosphopantetheinyl transferase"/>
    <property type="match status" value="1"/>
</dbReference>
<dbReference type="EMBL" id="WMII01000002">
    <property type="protein sequence ID" value="MTH63236.1"/>
    <property type="molecule type" value="Genomic_DNA"/>
</dbReference>
<accession>A0A6L6IRZ0</accession>
<dbReference type="GO" id="GO:0005886">
    <property type="term" value="C:plasma membrane"/>
    <property type="evidence" value="ECO:0007669"/>
    <property type="project" value="TreeGrafter"/>
</dbReference>
<evidence type="ECO:0000256" key="2">
    <source>
        <dbReference type="PIRSR" id="PIRSR603542-2"/>
    </source>
</evidence>
<evidence type="ECO:0000256" key="1">
    <source>
        <dbReference type="PIRSR" id="PIRSR603542-1"/>
    </source>
</evidence>
<dbReference type="InterPro" id="IPR003542">
    <property type="entry name" value="Enbac_synth_compD-like"/>
</dbReference>
<dbReference type="GO" id="GO:0009239">
    <property type="term" value="P:enterobactin biosynthetic process"/>
    <property type="evidence" value="ECO:0007669"/>
    <property type="project" value="InterPro"/>
</dbReference>
<organism evidence="4 5">
    <name type="scientific">Paracoccus shanxieyensis</name>
    <dbReference type="NCBI Taxonomy" id="2675752"/>
    <lineage>
        <taxon>Bacteria</taxon>
        <taxon>Pseudomonadati</taxon>
        <taxon>Pseudomonadota</taxon>
        <taxon>Alphaproteobacteria</taxon>
        <taxon>Rhodobacterales</taxon>
        <taxon>Paracoccaceae</taxon>
        <taxon>Paracoccus</taxon>
    </lineage>
</organism>
<comment type="caution">
    <text evidence="4">The sequence shown here is derived from an EMBL/GenBank/DDBJ whole genome shotgun (WGS) entry which is preliminary data.</text>
</comment>
<feature type="binding site" evidence="1">
    <location>
        <position position="165"/>
    </location>
    <ligand>
        <name>CoA</name>
        <dbReference type="ChEBI" id="CHEBI:57287"/>
    </ligand>
</feature>
<comment type="cofactor">
    <cofactor evidence="2">
        <name>Mg(2+)</name>
        <dbReference type="ChEBI" id="CHEBI:18420"/>
    </cofactor>
</comment>
<feature type="binding site" evidence="2">
    <location>
        <position position="117"/>
    </location>
    <ligand>
        <name>Mg(2+)</name>
        <dbReference type="ChEBI" id="CHEBI:18420"/>
    </ligand>
</feature>
<protein>
    <submittedName>
        <fullName evidence="4">4-phosphopantetheinyl transferase</fullName>
    </submittedName>
</protein>
<gene>
    <name evidence="4" type="ORF">GL284_03005</name>
</gene>
<evidence type="ECO:0000313" key="4">
    <source>
        <dbReference type="EMBL" id="MTH63236.1"/>
    </source>
</evidence>
<feature type="binding site" evidence="1">
    <location>
        <position position="117"/>
    </location>
    <ligand>
        <name>CoA</name>
        <dbReference type="ChEBI" id="CHEBI:57287"/>
    </ligand>
</feature>
<dbReference type="InterPro" id="IPR037143">
    <property type="entry name" value="4-PPantetheinyl_Trfase_dom_sf"/>
</dbReference>
<dbReference type="Pfam" id="PF17837">
    <property type="entry name" value="4PPT_N"/>
    <property type="match status" value="1"/>
</dbReference>
<reference evidence="4 5" key="1">
    <citation type="submission" date="2019-11" db="EMBL/GenBank/DDBJ databases">
        <authorList>
            <person name="Dong K."/>
        </authorList>
    </citation>
    <scope>NUCLEOTIDE SEQUENCE [LARGE SCALE GENOMIC DNA]</scope>
    <source>
        <strain evidence="4 5">DK608</strain>
    </source>
</reference>
<dbReference type="GO" id="GO:0000287">
    <property type="term" value="F:magnesium ion binding"/>
    <property type="evidence" value="ECO:0007669"/>
    <property type="project" value="InterPro"/>
</dbReference>
<dbReference type="Proteomes" id="UP000478740">
    <property type="component" value="Unassembled WGS sequence"/>
</dbReference>
<feature type="binding site" evidence="2">
    <location>
        <position position="119"/>
    </location>
    <ligand>
        <name>Mg(2+)</name>
        <dbReference type="ChEBI" id="CHEBI:18420"/>
    </ligand>
</feature>
<evidence type="ECO:0000259" key="3">
    <source>
        <dbReference type="Pfam" id="PF17837"/>
    </source>
</evidence>
<sequence length="207" mass="21735">MSGAEALLDLTQRLLPRGFGCAALVLDEGYIRDLLPAEAAVIQRAVPKRQKEFATGRAALRLAISRAGHDLAADRPILPRADRVPDLPAGVRASLSHSGGFCVAVAAPAGGPSVGVDLEPCDTALPDGLAATVAPYRMSPDQPLLAFCVKEAMFKAQYPLTGQMLDFSAVPAVLRGDRVRACMGTRLIGARWGRAAGCFLAVSLFRG</sequence>
<dbReference type="PRINTS" id="PR01399">
    <property type="entry name" value="ENTSNTHTASED"/>
</dbReference>
<proteinExistence type="predicted"/>
<dbReference type="InterPro" id="IPR041354">
    <property type="entry name" value="4PPT_N"/>
</dbReference>
<feature type="binding site" evidence="1">
    <location>
        <position position="151"/>
    </location>
    <ligand>
        <name>CoA</name>
        <dbReference type="ChEBI" id="CHEBI:57287"/>
    </ligand>
</feature>
<dbReference type="RefSeq" id="WP_341870310.1">
    <property type="nucleotide sequence ID" value="NZ_WMIH01000005.1"/>
</dbReference>
<dbReference type="GO" id="GO:0009366">
    <property type="term" value="C:enterobactin synthetase complex"/>
    <property type="evidence" value="ECO:0007669"/>
    <property type="project" value="InterPro"/>
</dbReference>
<dbReference type="AlphaFoldDB" id="A0A6L6IRZ0"/>
<keyword evidence="2" id="KW-0460">Magnesium</keyword>
<dbReference type="GO" id="GO:0008897">
    <property type="term" value="F:holo-[acyl-carrier-protein] synthase activity"/>
    <property type="evidence" value="ECO:0007669"/>
    <property type="project" value="InterPro"/>
</dbReference>
<keyword evidence="4" id="KW-0808">Transferase</keyword>
<feature type="binding site" evidence="1">
    <location>
        <position position="155"/>
    </location>
    <ligand>
        <name>CoA</name>
        <dbReference type="ChEBI" id="CHEBI:57287"/>
    </ligand>
</feature>
<dbReference type="PANTHER" id="PTHR38096:SF1">
    <property type="entry name" value="ENTEROBACTIN SYNTHASE COMPONENT D"/>
    <property type="match status" value="1"/>
</dbReference>
<evidence type="ECO:0000313" key="5">
    <source>
        <dbReference type="Proteomes" id="UP000478740"/>
    </source>
</evidence>